<feature type="non-terminal residue" evidence="3">
    <location>
        <position position="1"/>
    </location>
</feature>
<protein>
    <submittedName>
        <fullName evidence="3">Uncharacterized protein</fullName>
    </submittedName>
</protein>
<gene>
    <name evidence="3" type="ORF">KXQ929_LOCUS40998</name>
</gene>
<dbReference type="AlphaFoldDB" id="A0A820CM28"/>
<evidence type="ECO:0000313" key="3">
    <source>
        <dbReference type="EMBL" id="CAF4217312.1"/>
    </source>
</evidence>
<feature type="region of interest" description="Disordered" evidence="1">
    <location>
        <begin position="37"/>
        <end position="56"/>
    </location>
</feature>
<evidence type="ECO:0000256" key="1">
    <source>
        <dbReference type="SAM" id="MobiDB-lite"/>
    </source>
</evidence>
<comment type="caution">
    <text evidence="3">The sequence shown here is derived from an EMBL/GenBank/DDBJ whole genome shotgun (WGS) entry which is preliminary data.</text>
</comment>
<evidence type="ECO:0000313" key="4">
    <source>
        <dbReference type="Proteomes" id="UP000663868"/>
    </source>
</evidence>
<dbReference type="EMBL" id="CAJOBB010008904">
    <property type="protein sequence ID" value="CAF4217312.1"/>
    <property type="molecule type" value="Genomic_DNA"/>
</dbReference>
<name>A0A820CM28_9BILA</name>
<organism evidence="3 4">
    <name type="scientific">Adineta steineri</name>
    <dbReference type="NCBI Taxonomy" id="433720"/>
    <lineage>
        <taxon>Eukaryota</taxon>
        <taxon>Metazoa</taxon>
        <taxon>Spiralia</taxon>
        <taxon>Gnathifera</taxon>
        <taxon>Rotifera</taxon>
        <taxon>Eurotatoria</taxon>
        <taxon>Bdelloidea</taxon>
        <taxon>Adinetida</taxon>
        <taxon>Adinetidae</taxon>
        <taxon>Adineta</taxon>
    </lineage>
</organism>
<feature type="chain" id="PRO_5032734912" evidence="2">
    <location>
        <begin position="27"/>
        <end position="145"/>
    </location>
</feature>
<evidence type="ECO:0000256" key="2">
    <source>
        <dbReference type="SAM" id="SignalP"/>
    </source>
</evidence>
<proteinExistence type="predicted"/>
<reference evidence="3" key="1">
    <citation type="submission" date="2021-02" db="EMBL/GenBank/DDBJ databases">
        <authorList>
            <person name="Nowell W R."/>
        </authorList>
    </citation>
    <scope>NUCLEOTIDE SEQUENCE</scope>
</reference>
<dbReference type="Proteomes" id="UP000663868">
    <property type="component" value="Unassembled WGS sequence"/>
</dbReference>
<sequence>SMFSFSLLYFLFLNIIFFNKLQWIDAGRNDKYSEDLTKNPGFGNLPPRPGEHGSQVPANWEWEPVLVDDINSNDRRTRDHVNELHQKNTLYSIFTQQENDARKEYEAKEQEHIRNKQNAYNNNMKKQWKQDRMDSLPSKCIILRR</sequence>
<accession>A0A820CM28</accession>
<feature type="signal peptide" evidence="2">
    <location>
        <begin position="1"/>
        <end position="26"/>
    </location>
</feature>
<keyword evidence="2" id="KW-0732">Signal</keyword>